<keyword evidence="2" id="KW-1185">Reference proteome</keyword>
<evidence type="ECO:0000313" key="2">
    <source>
        <dbReference type="Proteomes" id="UP000033067"/>
    </source>
</evidence>
<dbReference type="KEGG" id="psuw:WQ53_15430"/>
<protein>
    <recommendedName>
        <fullName evidence="3">DUF1398 domain-containing protein</fullName>
    </recommendedName>
</protein>
<evidence type="ECO:0008006" key="3">
    <source>
        <dbReference type="Google" id="ProtNLM"/>
    </source>
</evidence>
<name>A0A0E3Z4G6_9GAMM</name>
<dbReference type="Proteomes" id="UP000033067">
    <property type="component" value="Chromosome"/>
</dbReference>
<dbReference type="OrthoDB" id="5954591at2"/>
<dbReference type="EMBL" id="CP011144">
    <property type="protein sequence ID" value="AKC87952.1"/>
    <property type="molecule type" value="Genomic_DNA"/>
</dbReference>
<accession>A0A0E3Z4G6</accession>
<dbReference type="PATRIC" id="fig|314722.6.peg.3341"/>
<dbReference type="AlphaFoldDB" id="A0A0E3Z4G6"/>
<reference evidence="1 2" key="1">
    <citation type="journal article" date="2015" name="Genome Announc.">
        <title>Complete Genome Sequence of Pseudoxanthomonas suwonensis Strain J1, a Cellulose-Degrading Bacterium Isolated from Leaf- and Wood-Enriched Soil.</title>
        <authorList>
            <person name="Hou L."/>
            <person name="Jiang J."/>
            <person name="Xu Z."/>
            <person name="Zhou Y."/>
            <person name="Leung F.C."/>
        </authorList>
    </citation>
    <scope>NUCLEOTIDE SEQUENCE [LARGE SCALE GENOMIC DNA]</scope>
    <source>
        <strain evidence="1 2">J1</strain>
    </source>
</reference>
<dbReference type="RefSeq" id="WP_052633570.1">
    <property type="nucleotide sequence ID" value="NZ_CP011144.1"/>
</dbReference>
<organism evidence="1 2">
    <name type="scientific">Pseudoxanthomonas suwonensis</name>
    <dbReference type="NCBI Taxonomy" id="314722"/>
    <lineage>
        <taxon>Bacteria</taxon>
        <taxon>Pseudomonadati</taxon>
        <taxon>Pseudomonadota</taxon>
        <taxon>Gammaproteobacteria</taxon>
        <taxon>Lysobacterales</taxon>
        <taxon>Lysobacteraceae</taxon>
        <taxon>Pseudoxanthomonas</taxon>
    </lineage>
</organism>
<sequence>MARPAYELIREAAAGSAEGRLHFGQVVGLMVVAGVDSYVVDYRSRRTTYYPRGAAPLDLALDVPDIPISEEFDVDALRAAIAGAQRNQVMYPQFKRLSMLAGCVGYTVWITGRHVTYYGRRGETHVEQFPD</sequence>
<proteinExistence type="predicted"/>
<gene>
    <name evidence="1" type="ORF">WQ53_15430</name>
</gene>
<evidence type="ECO:0000313" key="1">
    <source>
        <dbReference type="EMBL" id="AKC87952.1"/>
    </source>
</evidence>